<sequence>MSLAGKNLLDGPDPTFLPREAELENRIQSAEPAAEIVKDFPKSSLAWANLAEEALAAGNTVEGYAYARVGYHRGLDALRGNGWKGHGPVPFSHVPNQGFLKALYLLGQAAAEIGETDEAERIDKFLDDSDPTAKEMLAGESA</sequence>
<dbReference type="KEGG" id="rama:IDM48_01315"/>
<dbReference type="Pfam" id="PF11349">
    <property type="entry name" value="DUF3151"/>
    <property type="match status" value="1"/>
</dbReference>
<evidence type="ECO:0000313" key="2">
    <source>
        <dbReference type="Proteomes" id="UP000516421"/>
    </source>
</evidence>
<dbReference type="AlphaFoldDB" id="A0A7H2BKC4"/>
<protein>
    <submittedName>
        <fullName evidence="1">DUF3151 domain-containing protein</fullName>
    </submittedName>
</protein>
<organism evidence="1 2">
    <name type="scientific">Rothia amarae</name>
    <dbReference type="NCBI Taxonomy" id="169480"/>
    <lineage>
        <taxon>Bacteria</taxon>
        <taxon>Bacillati</taxon>
        <taxon>Actinomycetota</taxon>
        <taxon>Actinomycetes</taxon>
        <taxon>Micrococcales</taxon>
        <taxon>Micrococcaceae</taxon>
        <taxon>Rothia</taxon>
    </lineage>
</organism>
<name>A0A7H2BKC4_9MICC</name>
<evidence type="ECO:0000313" key="1">
    <source>
        <dbReference type="EMBL" id="QNV40120.1"/>
    </source>
</evidence>
<dbReference type="RefSeq" id="WP_190617720.1">
    <property type="nucleotide sequence ID" value="NZ_BAAAHX010000003.1"/>
</dbReference>
<reference evidence="1 2" key="1">
    <citation type="submission" date="2020-09" db="EMBL/GenBank/DDBJ databases">
        <title>Investigation of environmental microbe.</title>
        <authorList>
            <person name="Ou Y."/>
            <person name="Kang Q."/>
        </authorList>
    </citation>
    <scope>NUCLEOTIDE SEQUENCE [LARGE SCALE GENOMIC DNA]</scope>
    <source>
        <strain evidence="1 2">KJZ-9</strain>
    </source>
</reference>
<dbReference type="Proteomes" id="UP000516421">
    <property type="component" value="Chromosome"/>
</dbReference>
<keyword evidence="2" id="KW-1185">Reference proteome</keyword>
<accession>A0A7H2BKC4</accession>
<dbReference type="PIRSF" id="PIRSF017349">
    <property type="entry name" value="UCP017349"/>
    <property type="match status" value="1"/>
</dbReference>
<dbReference type="EMBL" id="CP061538">
    <property type="protein sequence ID" value="QNV40120.1"/>
    <property type="molecule type" value="Genomic_DNA"/>
</dbReference>
<proteinExistence type="predicted"/>
<gene>
    <name evidence="1" type="ORF">IDM48_01315</name>
</gene>
<dbReference type="InterPro" id="IPR014487">
    <property type="entry name" value="DUF3151"/>
</dbReference>